<dbReference type="FunFam" id="3.30.450.20:FF:000127">
    <property type="entry name" value="C4-dicarboxylate transport sensor protein"/>
    <property type="match status" value="1"/>
</dbReference>
<dbReference type="SUPFAM" id="SSF47384">
    <property type="entry name" value="Homodimeric domain of signal transducing histidine kinase"/>
    <property type="match status" value="1"/>
</dbReference>
<evidence type="ECO:0000256" key="11">
    <source>
        <dbReference type="ARBA" id="ARBA00022840"/>
    </source>
</evidence>
<keyword evidence="11" id="KW-0067">ATP-binding</keyword>
<keyword evidence="13" id="KW-0902">Two-component regulatory system</keyword>
<evidence type="ECO:0000256" key="7">
    <source>
        <dbReference type="ARBA" id="ARBA00022679"/>
    </source>
</evidence>
<evidence type="ECO:0000313" key="19">
    <source>
        <dbReference type="EMBL" id="SIT15601.1"/>
    </source>
</evidence>
<evidence type="ECO:0000256" key="17">
    <source>
        <dbReference type="SAM" id="Phobius"/>
    </source>
</evidence>
<evidence type="ECO:0000256" key="15">
    <source>
        <dbReference type="ARBA" id="ARBA00059004"/>
    </source>
</evidence>
<proteinExistence type="predicted"/>
<dbReference type="InterPro" id="IPR004358">
    <property type="entry name" value="Sig_transdc_His_kin-like_C"/>
</dbReference>
<evidence type="ECO:0000313" key="20">
    <source>
        <dbReference type="EMBL" id="WCR02626.1"/>
    </source>
</evidence>
<evidence type="ECO:0000256" key="8">
    <source>
        <dbReference type="ARBA" id="ARBA00022692"/>
    </source>
</evidence>
<dbReference type="GO" id="GO:0005524">
    <property type="term" value="F:ATP binding"/>
    <property type="evidence" value="ECO:0007669"/>
    <property type="project" value="UniProtKB-KW"/>
</dbReference>
<dbReference type="Gene3D" id="3.30.450.20">
    <property type="entry name" value="PAS domain"/>
    <property type="match status" value="2"/>
</dbReference>
<reference evidence="20 22" key="2">
    <citation type="submission" date="2021-01" db="EMBL/GenBank/DDBJ databases">
        <title>Biogeographic distribution of Paracoccus.</title>
        <authorList>
            <person name="Hollensteiner J."/>
            <person name="Leineberger J."/>
            <person name="Brinkhoff T."/>
            <person name="Daniel R."/>
        </authorList>
    </citation>
    <scope>NUCLEOTIDE SEQUENCE [LARGE SCALE GENOMIC DNA]</scope>
    <source>
        <strain evidence="20 22">DSM 18447</strain>
    </source>
</reference>
<evidence type="ECO:0000256" key="3">
    <source>
        <dbReference type="ARBA" id="ARBA00012438"/>
    </source>
</evidence>
<dbReference type="InterPro" id="IPR029151">
    <property type="entry name" value="Sensor-like_sf"/>
</dbReference>
<keyword evidence="7" id="KW-0808">Transferase</keyword>
<evidence type="ECO:0000256" key="16">
    <source>
        <dbReference type="ARBA" id="ARBA00073143"/>
    </source>
</evidence>
<dbReference type="EMBL" id="CP067140">
    <property type="protein sequence ID" value="WCR02626.1"/>
    <property type="molecule type" value="Genomic_DNA"/>
</dbReference>
<dbReference type="InterPro" id="IPR036890">
    <property type="entry name" value="HATPase_C_sf"/>
</dbReference>
<keyword evidence="22" id="KW-1185">Reference proteome</keyword>
<dbReference type="GO" id="GO:0005886">
    <property type="term" value="C:plasma membrane"/>
    <property type="evidence" value="ECO:0007669"/>
    <property type="project" value="UniProtKB-SubCell"/>
</dbReference>
<evidence type="ECO:0000256" key="9">
    <source>
        <dbReference type="ARBA" id="ARBA00022741"/>
    </source>
</evidence>
<dbReference type="Pfam" id="PF00512">
    <property type="entry name" value="HisKA"/>
    <property type="match status" value="1"/>
</dbReference>
<evidence type="ECO:0000313" key="21">
    <source>
        <dbReference type="Proteomes" id="UP000186216"/>
    </source>
</evidence>
<dbReference type="Proteomes" id="UP000186216">
    <property type="component" value="Unassembled WGS sequence"/>
</dbReference>
<keyword evidence="4" id="KW-1003">Cell membrane</keyword>
<feature type="domain" description="Histidine kinase" evidence="18">
    <location>
        <begin position="405"/>
        <end position="620"/>
    </location>
</feature>
<comment type="subcellular location">
    <subcellularLocation>
        <location evidence="2">Cell inner membrane</location>
        <topology evidence="2">Multi-pass membrane protein</topology>
    </subcellularLocation>
</comment>
<evidence type="ECO:0000313" key="22">
    <source>
        <dbReference type="Proteomes" id="UP001215549"/>
    </source>
</evidence>
<dbReference type="Pfam" id="PF02743">
    <property type="entry name" value="dCache_1"/>
    <property type="match status" value="1"/>
</dbReference>
<evidence type="ECO:0000259" key="18">
    <source>
        <dbReference type="PROSITE" id="PS50109"/>
    </source>
</evidence>
<dbReference type="Proteomes" id="UP001215549">
    <property type="component" value="Chromosome"/>
</dbReference>
<dbReference type="InterPro" id="IPR005467">
    <property type="entry name" value="His_kinase_dom"/>
</dbReference>
<dbReference type="InterPro" id="IPR003594">
    <property type="entry name" value="HATPase_dom"/>
</dbReference>
<keyword evidence="5" id="KW-0997">Cell inner membrane</keyword>
<keyword evidence="10 19" id="KW-0418">Kinase</keyword>
<comment type="catalytic activity">
    <reaction evidence="1">
        <text>ATP + protein L-histidine = ADP + protein N-phospho-L-histidine.</text>
        <dbReference type="EC" id="2.7.13.3"/>
    </reaction>
</comment>
<keyword evidence="14 17" id="KW-0472">Membrane</keyword>
<evidence type="ECO:0000256" key="5">
    <source>
        <dbReference type="ARBA" id="ARBA00022519"/>
    </source>
</evidence>
<dbReference type="PANTHER" id="PTHR43065:SF46">
    <property type="entry name" value="C4-DICARBOXYLATE TRANSPORT SENSOR PROTEIN DCTB"/>
    <property type="match status" value="1"/>
</dbReference>
<dbReference type="SMART" id="SM00388">
    <property type="entry name" value="HisKA"/>
    <property type="match status" value="1"/>
</dbReference>
<evidence type="ECO:0000256" key="1">
    <source>
        <dbReference type="ARBA" id="ARBA00000085"/>
    </source>
</evidence>
<feature type="transmembrane region" description="Helical" evidence="17">
    <location>
        <begin position="20"/>
        <end position="42"/>
    </location>
</feature>
<feature type="transmembrane region" description="Helical" evidence="17">
    <location>
        <begin position="309"/>
        <end position="331"/>
    </location>
</feature>
<name>A0AA45W8A3_9RHOB</name>
<reference evidence="19 21" key="1">
    <citation type="submission" date="2017-01" db="EMBL/GenBank/DDBJ databases">
        <authorList>
            <person name="Varghese N."/>
            <person name="Submissions S."/>
        </authorList>
    </citation>
    <scope>NUCLEOTIDE SEQUENCE [LARGE SCALE GENOMIC DNA]</scope>
    <source>
        <strain evidence="19 21">DSM 18447</strain>
    </source>
</reference>
<gene>
    <name evidence="20" type="ORF">JHX88_17475</name>
    <name evidence="19" type="ORF">SAMN05421772_12628</name>
</gene>
<evidence type="ECO:0000256" key="4">
    <source>
        <dbReference type="ARBA" id="ARBA00022475"/>
    </source>
</evidence>
<accession>A0AA45W8A3</accession>
<dbReference type="EC" id="2.7.13.3" evidence="3"/>
<dbReference type="Gene3D" id="1.10.287.130">
    <property type="match status" value="1"/>
</dbReference>
<evidence type="ECO:0000256" key="10">
    <source>
        <dbReference type="ARBA" id="ARBA00022777"/>
    </source>
</evidence>
<evidence type="ECO:0000256" key="12">
    <source>
        <dbReference type="ARBA" id="ARBA00022989"/>
    </source>
</evidence>
<dbReference type="InterPro" id="IPR033479">
    <property type="entry name" value="dCache_1"/>
</dbReference>
<dbReference type="CDD" id="cd00082">
    <property type="entry name" value="HisKA"/>
    <property type="match status" value="1"/>
</dbReference>
<keyword evidence="8 17" id="KW-0812">Transmembrane</keyword>
<dbReference type="SUPFAM" id="SSF103190">
    <property type="entry name" value="Sensory domain-like"/>
    <property type="match status" value="1"/>
</dbReference>
<evidence type="ECO:0000256" key="13">
    <source>
        <dbReference type="ARBA" id="ARBA00023012"/>
    </source>
</evidence>
<dbReference type="RefSeq" id="WP_076528738.1">
    <property type="nucleotide sequence ID" value="NZ_CP067140.1"/>
</dbReference>
<dbReference type="FunFam" id="1.10.287.130:FF:000049">
    <property type="entry name" value="C4-dicarboxylate transport sensor protein DctB"/>
    <property type="match status" value="1"/>
</dbReference>
<dbReference type="GO" id="GO:0000155">
    <property type="term" value="F:phosphorelay sensor kinase activity"/>
    <property type="evidence" value="ECO:0007669"/>
    <property type="project" value="InterPro"/>
</dbReference>
<protein>
    <recommendedName>
        <fullName evidence="16">C4-dicarboxylate transport sensor protein DctB</fullName>
        <ecNumber evidence="3">2.7.13.3</ecNumber>
    </recommendedName>
</protein>
<sequence length="628" mass="69703">MIRTSLPLTDDVLESRKGALFRTLPLCIGLALCIALLVFGVGPLTNYYLSESKARGDSTMKLAVATLDGELARYERLPQLLAQQPVLREAVSHSDDQGIVRAANDYLESVNTLLGSSDLYIMRPDGLTVAASNHNSEFPFIGQNFSYRPYFDDALAGRLGRFYGLGTTSDRRGYYFAAPVQDDDKVTGVVVQKVDLDRLESSWRASEYEIIVTDPEGVIFLSAREKWTYSSLAPLSSEMLDRSREVQRYAGREIDVLPVKQTGSYQEHQLVEVAEKDETRTFMMIAQAMPDAGWTVRVLVDISSARQQAWNMALIVILAVSLAALAATFLIQRRNRGLELAAYHRATQALLERRVSERTAELGAVNRRLKGEVEERRATETELRRTQRRLVQSAKLAAIGQMSAALSHEFNQPLGAVRNFADNAETFMQRQRYDEARKNIVRIQGLADRMAEISRTLRNFARKPRQQLEPVDLSGLVRDSVEVISWRLKDRPVEISIDNVPNGLKVIAEPVRLQQVLVNLMANALDALDDAQDPQIRVSTESVGDGDTMTLCVADNGPGIPADLRERIFDPFFSTKGVGQGLGLGLSISYNIIRDFGGELRLRDAPGSGATFEIELRTASDGEGEAST</sequence>
<evidence type="ECO:0000256" key="14">
    <source>
        <dbReference type="ARBA" id="ARBA00023136"/>
    </source>
</evidence>
<keyword evidence="6" id="KW-0597">Phosphoprotein</keyword>
<dbReference type="EMBL" id="FTOU01000026">
    <property type="protein sequence ID" value="SIT15601.1"/>
    <property type="molecule type" value="Genomic_DNA"/>
</dbReference>
<dbReference type="SMART" id="SM00387">
    <property type="entry name" value="HATPase_c"/>
    <property type="match status" value="1"/>
</dbReference>
<dbReference type="AlphaFoldDB" id="A0AA45W8A3"/>
<dbReference type="PROSITE" id="PS50109">
    <property type="entry name" value="HIS_KIN"/>
    <property type="match status" value="1"/>
</dbReference>
<keyword evidence="9" id="KW-0547">Nucleotide-binding</keyword>
<comment type="function">
    <text evidence="15">Member of the two-component regulatory system DctB/DctD involved in the transport of C4-dicarboxylates. DctB functions as a membrane-associated protein kinase that phosphorylates DctD in response to environmental signals.</text>
</comment>
<dbReference type="SUPFAM" id="SSF55874">
    <property type="entry name" value="ATPase domain of HSP90 chaperone/DNA topoisomerase II/histidine kinase"/>
    <property type="match status" value="1"/>
</dbReference>
<dbReference type="InterPro" id="IPR036097">
    <property type="entry name" value="HisK_dim/P_sf"/>
</dbReference>
<dbReference type="InterPro" id="IPR017055">
    <property type="entry name" value="Sig_transdc_His_kinase_DctB"/>
</dbReference>
<dbReference type="Gene3D" id="3.30.565.10">
    <property type="entry name" value="Histidine kinase-like ATPase, C-terminal domain"/>
    <property type="match status" value="1"/>
</dbReference>
<dbReference type="PANTHER" id="PTHR43065">
    <property type="entry name" value="SENSOR HISTIDINE KINASE"/>
    <property type="match status" value="1"/>
</dbReference>
<organism evidence="19 21">
    <name type="scientific">Paracoccus saliphilus</name>
    <dbReference type="NCBI Taxonomy" id="405559"/>
    <lineage>
        <taxon>Bacteria</taxon>
        <taxon>Pseudomonadati</taxon>
        <taxon>Pseudomonadota</taxon>
        <taxon>Alphaproteobacteria</taxon>
        <taxon>Rhodobacterales</taxon>
        <taxon>Paracoccaceae</taxon>
        <taxon>Paracoccus</taxon>
    </lineage>
</organism>
<dbReference type="PRINTS" id="PR00344">
    <property type="entry name" value="BCTRLSENSOR"/>
</dbReference>
<dbReference type="Pfam" id="PF02518">
    <property type="entry name" value="HATPase_c"/>
    <property type="match status" value="1"/>
</dbReference>
<dbReference type="InterPro" id="IPR003661">
    <property type="entry name" value="HisK_dim/P_dom"/>
</dbReference>
<keyword evidence="12 17" id="KW-1133">Transmembrane helix</keyword>
<evidence type="ECO:0000256" key="2">
    <source>
        <dbReference type="ARBA" id="ARBA00004429"/>
    </source>
</evidence>
<evidence type="ECO:0000256" key="6">
    <source>
        <dbReference type="ARBA" id="ARBA00022553"/>
    </source>
</evidence>
<dbReference type="PIRSF" id="PIRSF036431">
    <property type="entry name" value="STHK_DctB"/>
    <property type="match status" value="1"/>
</dbReference>